<sequence length="189" mass="21277">MNTRLDGVVKLLREKGSTNEIETLRKEVERLSGRNAHAEGSTGSVHAKNLDNDGLLARLLAEQDRMKVQLDEAIAAKKRLEAVEKEMSEVVQVRDEARAGAVKWQEEALRPGKRGCITLSTPAKTVTRPSGCTPLKSPVASVDLKRVADMHRLKVETIQEMRVREFNARREAEQELEKAKERIAQMEKR</sequence>
<proteinExistence type="predicted"/>
<reference evidence="2 3" key="1">
    <citation type="journal article" date="2018" name="Cell">
        <title>The Chara Genome: Secondary Complexity and Implications for Plant Terrestrialization.</title>
        <authorList>
            <person name="Nishiyama T."/>
            <person name="Sakayama H."/>
            <person name="Vries J.D."/>
            <person name="Buschmann H."/>
            <person name="Saint-Marcoux D."/>
            <person name="Ullrich K.K."/>
            <person name="Haas F.B."/>
            <person name="Vanderstraeten L."/>
            <person name="Becker D."/>
            <person name="Lang D."/>
            <person name="Vosolsobe S."/>
            <person name="Rombauts S."/>
            <person name="Wilhelmsson P.K.I."/>
            <person name="Janitza P."/>
            <person name="Kern R."/>
            <person name="Heyl A."/>
            <person name="Rumpler F."/>
            <person name="Villalobos L.I.A.C."/>
            <person name="Clay J.M."/>
            <person name="Skokan R."/>
            <person name="Toyoda A."/>
            <person name="Suzuki Y."/>
            <person name="Kagoshima H."/>
            <person name="Schijlen E."/>
            <person name="Tajeshwar N."/>
            <person name="Catarino B."/>
            <person name="Hetherington A.J."/>
            <person name="Saltykova A."/>
            <person name="Bonnot C."/>
            <person name="Breuninger H."/>
            <person name="Symeonidi A."/>
            <person name="Radhakrishnan G.V."/>
            <person name="Van Nieuwerburgh F."/>
            <person name="Deforce D."/>
            <person name="Chang C."/>
            <person name="Karol K.G."/>
            <person name="Hedrich R."/>
            <person name="Ulvskov P."/>
            <person name="Glockner G."/>
            <person name="Delwiche C.F."/>
            <person name="Petrasek J."/>
            <person name="Van de Peer Y."/>
            <person name="Friml J."/>
            <person name="Beilby M."/>
            <person name="Dolan L."/>
            <person name="Kohara Y."/>
            <person name="Sugano S."/>
            <person name="Fujiyama A."/>
            <person name="Delaux P.-M."/>
            <person name="Quint M."/>
            <person name="TheiBen G."/>
            <person name="Hagemann M."/>
            <person name="Harholt J."/>
            <person name="Dunand C."/>
            <person name="Zachgo S."/>
            <person name="Langdale J."/>
            <person name="Maumus F."/>
            <person name="Straeten D.V.D."/>
            <person name="Gould S.B."/>
            <person name="Rensing S.A."/>
        </authorList>
    </citation>
    <scope>NUCLEOTIDE SEQUENCE [LARGE SCALE GENOMIC DNA]</scope>
    <source>
        <strain evidence="2 3">S276</strain>
    </source>
</reference>
<comment type="caution">
    <text evidence="2">The sequence shown here is derived from an EMBL/GenBank/DDBJ whole genome shotgun (WGS) entry which is preliminary data.</text>
</comment>
<dbReference type="Proteomes" id="UP000265515">
    <property type="component" value="Unassembled WGS sequence"/>
</dbReference>
<evidence type="ECO:0000313" key="2">
    <source>
        <dbReference type="EMBL" id="GBG85408.1"/>
    </source>
</evidence>
<dbReference type="AlphaFoldDB" id="A0A388LSV2"/>
<evidence type="ECO:0000256" key="1">
    <source>
        <dbReference type="SAM" id="Coils"/>
    </source>
</evidence>
<dbReference type="EMBL" id="BFEA01000517">
    <property type="protein sequence ID" value="GBG85408.1"/>
    <property type="molecule type" value="Genomic_DNA"/>
</dbReference>
<feature type="coiled-coil region" evidence="1">
    <location>
        <begin position="14"/>
        <end position="86"/>
    </location>
</feature>
<evidence type="ECO:0000313" key="3">
    <source>
        <dbReference type="Proteomes" id="UP000265515"/>
    </source>
</evidence>
<keyword evidence="3" id="KW-1185">Reference proteome</keyword>
<keyword evidence="1" id="KW-0175">Coiled coil</keyword>
<gene>
    <name evidence="2" type="ORF">CBR_g40050</name>
</gene>
<accession>A0A388LSV2</accession>
<dbReference type="Gramene" id="GBG85408">
    <property type="protein sequence ID" value="GBG85408"/>
    <property type="gene ID" value="CBR_g40050"/>
</dbReference>
<protein>
    <submittedName>
        <fullName evidence="2">Uncharacterized protein</fullName>
    </submittedName>
</protein>
<feature type="coiled-coil region" evidence="1">
    <location>
        <begin position="162"/>
        <end position="189"/>
    </location>
</feature>
<organism evidence="2 3">
    <name type="scientific">Chara braunii</name>
    <name type="common">Braun's stonewort</name>
    <dbReference type="NCBI Taxonomy" id="69332"/>
    <lineage>
        <taxon>Eukaryota</taxon>
        <taxon>Viridiplantae</taxon>
        <taxon>Streptophyta</taxon>
        <taxon>Charophyceae</taxon>
        <taxon>Charales</taxon>
        <taxon>Characeae</taxon>
        <taxon>Chara</taxon>
    </lineage>
</organism>
<name>A0A388LSV2_CHABU</name>